<protein>
    <submittedName>
        <fullName evidence="2">Uncharacterized protein</fullName>
    </submittedName>
</protein>
<dbReference type="AlphaFoldDB" id="A0A830F8A7"/>
<proteinExistence type="predicted"/>
<keyword evidence="1" id="KW-1133">Transmembrane helix</keyword>
<keyword evidence="1" id="KW-0812">Transmembrane</keyword>
<gene>
    <name evidence="2" type="ORF">GCM10009039_05010</name>
</gene>
<dbReference type="EMBL" id="BMPG01000001">
    <property type="protein sequence ID" value="GGL49878.1"/>
    <property type="molecule type" value="Genomic_DNA"/>
</dbReference>
<keyword evidence="3" id="KW-1185">Reference proteome</keyword>
<reference evidence="2" key="1">
    <citation type="journal article" date="2014" name="Int. J. Syst. Evol. Microbiol.">
        <title>Complete genome sequence of Corynebacterium casei LMG S-19264T (=DSM 44701T), isolated from a smear-ripened cheese.</title>
        <authorList>
            <consortium name="US DOE Joint Genome Institute (JGI-PGF)"/>
            <person name="Walter F."/>
            <person name="Albersmeier A."/>
            <person name="Kalinowski J."/>
            <person name="Ruckert C."/>
        </authorList>
    </citation>
    <scope>NUCLEOTIDE SEQUENCE</scope>
    <source>
        <strain evidence="2">JCM 19596</strain>
    </source>
</reference>
<evidence type="ECO:0000313" key="2">
    <source>
        <dbReference type="EMBL" id="GGL49878.1"/>
    </source>
</evidence>
<evidence type="ECO:0000256" key="1">
    <source>
        <dbReference type="SAM" id="Phobius"/>
    </source>
</evidence>
<feature type="transmembrane region" description="Helical" evidence="1">
    <location>
        <begin position="7"/>
        <end position="31"/>
    </location>
</feature>
<keyword evidence="1" id="KW-0472">Membrane</keyword>
<comment type="caution">
    <text evidence="2">The sequence shown here is derived from an EMBL/GenBank/DDBJ whole genome shotgun (WGS) entry which is preliminary data.</text>
</comment>
<dbReference type="RefSeq" id="WP_188975503.1">
    <property type="nucleotide sequence ID" value="NZ_BMPG01000001.1"/>
</dbReference>
<feature type="transmembrane region" description="Helical" evidence="1">
    <location>
        <begin position="87"/>
        <end position="114"/>
    </location>
</feature>
<sequence length="133" mass="13829">MDTRRVVGFFATLVVVAVCALVLTFAFGWLFAVLPVPWPSSAPVGEGVGIAVALAVADSLAPWGRTIATELQSKPREELAVDVAVDALFAVASGGVVAMLTTSWVAIIGVSVLLGYGSFVYRNQAAYGNPSEE</sequence>
<accession>A0A830F8A7</accession>
<evidence type="ECO:0000313" key="3">
    <source>
        <dbReference type="Proteomes" id="UP000607197"/>
    </source>
</evidence>
<reference evidence="2" key="2">
    <citation type="submission" date="2020-09" db="EMBL/GenBank/DDBJ databases">
        <authorList>
            <person name="Sun Q."/>
            <person name="Ohkuma M."/>
        </authorList>
    </citation>
    <scope>NUCLEOTIDE SEQUENCE</scope>
    <source>
        <strain evidence="2">JCM 19596</strain>
    </source>
</reference>
<dbReference type="Proteomes" id="UP000607197">
    <property type="component" value="Unassembled WGS sequence"/>
</dbReference>
<organism evidence="2 3">
    <name type="scientific">Halocalculus aciditolerans</name>
    <dbReference type="NCBI Taxonomy" id="1383812"/>
    <lineage>
        <taxon>Archaea</taxon>
        <taxon>Methanobacteriati</taxon>
        <taxon>Methanobacteriota</taxon>
        <taxon>Stenosarchaea group</taxon>
        <taxon>Halobacteria</taxon>
        <taxon>Halobacteriales</taxon>
        <taxon>Halobacteriaceae</taxon>
        <taxon>Halocalculus</taxon>
    </lineage>
</organism>
<name>A0A830F8A7_9EURY</name>